<dbReference type="SMART" id="SM01211">
    <property type="entry name" value="GATase_5"/>
    <property type="match status" value="1"/>
</dbReference>
<dbReference type="GO" id="GO:0006164">
    <property type="term" value="P:purine nucleotide biosynthetic process"/>
    <property type="evidence" value="ECO:0007669"/>
    <property type="project" value="TreeGrafter"/>
</dbReference>
<sequence length="307" mass="33723">MMNRANGKKIKAVVLTGFGLNCDMETAHAFELAGAEAHRVHINMLISGKVDLDSFHILALGGGFSWGDDHGAGVIQALKLKNHLGDQLLSFIDQGKLVIGICNGFQTLVNLGLLPGINGDYKTRSVALTWNDCGNFRDQWVNLSVNPKSPSLFTRGLYDLSSDNLALPVRHAQGKFVADKVVIDTLIDSDQVVLRYADIHGKPAMGKFPENPNGSIHDIAGICDTTGHVFGLMPHPEAYNHFTNHPDWQSEIEILKRRDKNDRSDNRDVNFHGNCLASLPSPGLKIFMNAVNYLSEKFGEPLLNQKS</sequence>
<proteinExistence type="predicted"/>
<organism evidence="1 2">
    <name type="scientific">Desulfamplus magnetovallimortis</name>
    <dbReference type="NCBI Taxonomy" id="1246637"/>
    <lineage>
        <taxon>Bacteria</taxon>
        <taxon>Pseudomonadati</taxon>
        <taxon>Thermodesulfobacteriota</taxon>
        <taxon>Desulfobacteria</taxon>
        <taxon>Desulfobacterales</taxon>
        <taxon>Desulfobacteraceae</taxon>
        <taxon>Desulfamplus</taxon>
    </lineage>
</organism>
<evidence type="ECO:0000313" key="1">
    <source>
        <dbReference type="EMBL" id="SLM27373.1"/>
    </source>
</evidence>
<gene>
    <name evidence="1" type="primary">purQ</name>
    <name evidence="1" type="ORF">MTBBW1_10032</name>
</gene>
<reference evidence="1 2" key="1">
    <citation type="submission" date="2017-03" db="EMBL/GenBank/DDBJ databases">
        <authorList>
            <person name="Afonso C.L."/>
            <person name="Miller P.J."/>
            <person name="Scott M.A."/>
            <person name="Spackman E."/>
            <person name="Goraichik I."/>
            <person name="Dimitrov K.M."/>
            <person name="Suarez D.L."/>
            <person name="Swayne D.E."/>
        </authorList>
    </citation>
    <scope>NUCLEOTIDE SEQUENCE [LARGE SCALE GENOMIC DNA]</scope>
    <source>
        <strain evidence="1">PRJEB14757</strain>
    </source>
</reference>
<dbReference type="STRING" id="1246637.MTBBW1_10032"/>
<evidence type="ECO:0000313" key="2">
    <source>
        <dbReference type="Proteomes" id="UP000191931"/>
    </source>
</evidence>
<dbReference type="PROSITE" id="PS51273">
    <property type="entry name" value="GATASE_TYPE_1"/>
    <property type="match status" value="1"/>
</dbReference>
<dbReference type="EC" id="6.3.5.3" evidence="1"/>
<dbReference type="Gene3D" id="3.40.50.880">
    <property type="match status" value="1"/>
</dbReference>
<accession>A0A1W1H4G0</accession>
<keyword evidence="2" id="KW-1185">Reference proteome</keyword>
<dbReference type="InterPro" id="IPR029062">
    <property type="entry name" value="Class_I_gatase-like"/>
</dbReference>
<dbReference type="Proteomes" id="UP000191931">
    <property type="component" value="Unassembled WGS sequence"/>
</dbReference>
<dbReference type="PANTHER" id="PTHR10099:SF1">
    <property type="entry name" value="PHOSPHORIBOSYLFORMYLGLYCINAMIDINE SYNTHASE"/>
    <property type="match status" value="1"/>
</dbReference>
<dbReference type="PANTHER" id="PTHR10099">
    <property type="entry name" value="PHOSPHORIBOSYLFORMYLGLYCINAMIDINE SYNTHASE"/>
    <property type="match status" value="1"/>
</dbReference>
<protein>
    <submittedName>
        <fullName evidence="1">Phosphoribosylformylglycinamidine synthase 1</fullName>
        <ecNumber evidence="1">6.3.5.3</ecNumber>
    </submittedName>
</protein>
<keyword evidence="1" id="KW-0436">Ligase</keyword>
<dbReference type="AlphaFoldDB" id="A0A1W1H4G0"/>
<dbReference type="EMBL" id="FWEV01000001">
    <property type="protein sequence ID" value="SLM27373.1"/>
    <property type="molecule type" value="Genomic_DNA"/>
</dbReference>
<dbReference type="Pfam" id="PF13507">
    <property type="entry name" value="GATase_5"/>
    <property type="match status" value="1"/>
</dbReference>
<dbReference type="GO" id="GO:0005737">
    <property type="term" value="C:cytoplasm"/>
    <property type="evidence" value="ECO:0007669"/>
    <property type="project" value="TreeGrafter"/>
</dbReference>
<dbReference type="SUPFAM" id="SSF52317">
    <property type="entry name" value="Class I glutamine amidotransferase-like"/>
    <property type="match status" value="1"/>
</dbReference>
<name>A0A1W1H4G0_9BACT</name>
<dbReference type="GO" id="GO:0004642">
    <property type="term" value="F:phosphoribosylformylglycinamidine synthase activity"/>
    <property type="evidence" value="ECO:0007669"/>
    <property type="project" value="UniProtKB-EC"/>
</dbReference>